<dbReference type="PANTHER" id="PTHR44167">
    <property type="entry name" value="OVARIAN-SPECIFIC SERINE/THREONINE-PROTEIN KINASE LOK-RELATED"/>
    <property type="match status" value="1"/>
</dbReference>
<dbReference type="GO" id="GO:0005737">
    <property type="term" value="C:cytoplasm"/>
    <property type="evidence" value="ECO:0007669"/>
    <property type="project" value="TreeGrafter"/>
</dbReference>
<evidence type="ECO:0000313" key="2">
    <source>
        <dbReference type="EMBL" id="OMJ74751.1"/>
    </source>
</evidence>
<dbReference type="GO" id="GO:0005524">
    <property type="term" value="F:ATP binding"/>
    <property type="evidence" value="ECO:0007669"/>
    <property type="project" value="InterPro"/>
</dbReference>
<dbReference type="GO" id="GO:0005634">
    <property type="term" value="C:nucleus"/>
    <property type="evidence" value="ECO:0007669"/>
    <property type="project" value="TreeGrafter"/>
</dbReference>
<gene>
    <name evidence="2" type="ORF">SteCoe_26263</name>
</gene>
<dbReference type="GO" id="GO:0004674">
    <property type="term" value="F:protein serine/threonine kinase activity"/>
    <property type="evidence" value="ECO:0007669"/>
    <property type="project" value="TreeGrafter"/>
</dbReference>
<dbReference type="PROSITE" id="PS00108">
    <property type="entry name" value="PROTEIN_KINASE_ST"/>
    <property type="match status" value="1"/>
</dbReference>
<dbReference type="Proteomes" id="UP000187209">
    <property type="component" value="Unassembled WGS sequence"/>
</dbReference>
<comment type="caution">
    <text evidence="2">The sequence shown here is derived from an EMBL/GenBank/DDBJ whole genome shotgun (WGS) entry which is preliminary data.</text>
</comment>
<dbReference type="CDD" id="cd00180">
    <property type="entry name" value="PKc"/>
    <property type="match status" value="1"/>
</dbReference>
<proteinExistence type="predicted"/>
<dbReference type="EMBL" id="MPUH01000731">
    <property type="protein sequence ID" value="OMJ74751.1"/>
    <property type="molecule type" value="Genomic_DNA"/>
</dbReference>
<dbReference type="GO" id="GO:0044773">
    <property type="term" value="P:mitotic DNA damage checkpoint signaling"/>
    <property type="evidence" value="ECO:0007669"/>
    <property type="project" value="TreeGrafter"/>
</dbReference>
<feature type="domain" description="Protein kinase" evidence="1">
    <location>
        <begin position="277"/>
        <end position="556"/>
    </location>
</feature>
<dbReference type="InterPro" id="IPR008271">
    <property type="entry name" value="Ser/Thr_kinase_AS"/>
</dbReference>
<keyword evidence="3" id="KW-1185">Reference proteome</keyword>
<dbReference type="InterPro" id="IPR000719">
    <property type="entry name" value="Prot_kinase_dom"/>
</dbReference>
<dbReference type="PROSITE" id="PS50011">
    <property type="entry name" value="PROTEIN_KINASE_DOM"/>
    <property type="match status" value="1"/>
</dbReference>
<name>A0A1R2BDB5_9CILI</name>
<evidence type="ECO:0000259" key="1">
    <source>
        <dbReference type="PROSITE" id="PS50011"/>
    </source>
</evidence>
<sequence>MAEVDFLSSTWELKEKIQKKGNLGPNISLLIEKNFDLPLSQIAAISQNTTDQEIIYFCCCLIIHRIREESPLGLQIISYFPCFNYLCDSNPPYRQSLISSFSSILVREIHEIASFDDFLTLAESINSITSVSEFASIPAALFINSMKFLWENINTTISPESSDAAILFLKRFKRAQDARIEVSSMLDVVINNICKYIENANDLEGIQESLGQGPANKNIEQAKKIISCVKAIKIDNEEVKKRIEAIENYIGKCIPEEEDFEDEKSYRARIPLDLHNPHQLKSFINMQFKEVIFGNQTERFNVTVWKAEHPQLGIIAVKEYTARVDANDLNKCLSEIDILEKLSGLAGQNNCFLKFYGNWVNANKLYIVMEYHEHNLMSVITHYKTNNVKIPEETLKILTIKLLHSFALMECIGIYHRDIKPHNILVTSSFDLKIIDFSIAEVKSVIDTTLITSSIMIQGSKGYMSPELQAALDAGNKTAHINIAKADVFSLGLTLLQIILMEDLAIYNKAENNQALMQKIELVETAWVKNVLKKMLCLDYHKRLSFRRLIKEIPGFETVVN</sequence>
<dbReference type="SUPFAM" id="SSF56112">
    <property type="entry name" value="Protein kinase-like (PK-like)"/>
    <property type="match status" value="1"/>
</dbReference>
<accession>A0A1R2BDB5</accession>
<organism evidence="2 3">
    <name type="scientific">Stentor coeruleus</name>
    <dbReference type="NCBI Taxonomy" id="5963"/>
    <lineage>
        <taxon>Eukaryota</taxon>
        <taxon>Sar</taxon>
        <taxon>Alveolata</taxon>
        <taxon>Ciliophora</taxon>
        <taxon>Postciliodesmatophora</taxon>
        <taxon>Heterotrichea</taxon>
        <taxon>Heterotrichida</taxon>
        <taxon>Stentoridae</taxon>
        <taxon>Stentor</taxon>
    </lineage>
</organism>
<evidence type="ECO:0000313" key="3">
    <source>
        <dbReference type="Proteomes" id="UP000187209"/>
    </source>
</evidence>
<dbReference type="PANTHER" id="PTHR44167:SF24">
    <property type="entry name" value="SERINE_THREONINE-PROTEIN KINASE CHK2"/>
    <property type="match status" value="1"/>
</dbReference>
<dbReference type="AlphaFoldDB" id="A0A1R2BDB5"/>
<protein>
    <recommendedName>
        <fullName evidence="1">Protein kinase domain-containing protein</fullName>
    </recommendedName>
</protein>
<dbReference type="Gene3D" id="1.10.510.10">
    <property type="entry name" value="Transferase(Phosphotransferase) domain 1"/>
    <property type="match status" value="1"/>
</dbReference>
<dbReference type="SMART" id="SM00220">
    <property type="entry name" value="S_TKc"/>
    <property type="match status" value="1"/>
</dbReference>
<dbReference type="Pfam" id="PF00069">
    <property type="entry name" value="Pkinase"/>
    <property type="match status" value="1"/>
</dbReference>
<reference evidence="2 3" key="1">
    <citation type="submission" date="2016-11" db="EMBL/GenBank/DDBJ databases">
        <title>The macronuclear genome of Stentor coeruleus: a giant cell with tiny introns.</title>
        <authorList>
            <person name="Slabodnick M."/>
            <person name="Ruby J.G."/>
            <person name="Reiff S.B."/>
            <person name="Swart E.C."/>
            <person name="Gosai S."/>
            <person name="Prabakaran S."/>
            <person name="Witkowska E."/>
            <person name="Larue G.E."/>
            <person name="Fisher S."/>
            <person name="Freeman R.M."/>
            <person name="Gunawardena J."/>
            <person name="Chu W."/>
            <person name="Stover N.A."/>
            <person name="Gregory B.D."/>
            <person name="Nowacki M."/>
            <person name="Derisi J."/>
            <person name="Roy S.W."/>
            <person name="Marshall W.F."/>
            <person name="Sood P."/>
        </authorList>
    </citation>
    <scope>NUCLEOTIDE SEQUENCE [LARGE SCALE GENOMIC DNA]</scope>
    <source>
        <strain evidence="2">WM001</strain>
    </source>
</reference>
<dbReference type="OrthoDB" id="296674at2759"/>
<dbReference type="InterPro" id="IPR011009">
    <property type="entry name" value="Kinase-like_dom_sf"/>
</dbReference>